<keyword evidence="2" id="KW-1185">Reference proteome</keyword>
<dbReference type="GO" id="GO:0016853">
    <property type="term" value="F:isomerase activity"/>
    <property type="evidence" value="ECO:0007669"/>
    <property type="project" value="UniProtKB-KW"/>
</dbReference>
<dbReference type="Pfam" id="PF10941">
    <property type="entry name" value="DUF2620"/>
    <property type="match status" value="1"/>
</dbReference>
<reference evidence="1 2" key="1">
    <citation type="submission" date="2013-08" db="EMBL/GenBank/DDBJ databases">
        <authorList>
            <person name="Weinstock G."/>
            <person name="Sodergren E."/>
            <person name="Wylie T."/>
            <person name="Fulton L."/>
            <person name="Fulton R."/>
            <person name="Fronick C."/>
            <person name="O'Laughlin M."/>
            <person name="Godfrey J."/>
            <person name="Miner T."/>
            <person name="Herter B."/>
            <person name="Appelbaum E."/>
            <person name="Cordes M."/>
            <person name="Lek S."/>
            <person name="Wollam A."/>
            <person name="Pepin K.H."/>
            <person name="Palsikar V.B."/>
            <person name="Mitreva M."/>
            <person name="Wilson R.K."/>
        </authorList>
    </citation>
    <scope>NUCLEOTIDE SEQUENCE [LARGE SCALE GENOMIC DNA]</scope>
    <source>
        <strain evidence="1 2">ATCC 700332</strain>
    </source>
</reference>
<dbReference type="Proteomes" id="UP000016649">
    <property type="component" value="Unassembled WGS sequence"/>
</dbReference>
<dbReference type="InterPro" id="IPR021238">
    <property type="entry name" value="DUF2620"/>
</dbReference>
<evidence type="ECO:0000313" key="2">
    <source>
        <dbReference type="Proteomes" id="UP000016649"/>
    </source>
</evidence>
<organism evidence="1 2">
    <name type="scientific">Treponema lecithinolyticum ATCC 700332</name>
    <dbReference type="NCBI Taxonomy" id="1321815"/>
    <lineage>
        <taxon>Bacteria</taxon>
        <taxon>Pseudomonadati</taxon>
        <taxon>Spirochaetota</taxon>
        <taxon>Spirochaetia</taxon>
        <taxon>Spirochaetales</taxon>
        <taxon>Treponemataceae</taxon>
        <taxon>Treponema</taxon>
    </lineage>
</organism>
<gene>
    <name evidence="1" type="ORF">HMPREF9193_00224</name>
</gene>
<dbReference type="EMBL" id="AWVH01000005">
    <property type="protein sequence ID" value="ERJ94253.1"/>
    <property type="molecule type" value="Genomic_DNA"/>
</dbReference>
<sequence>MPKKIAVGGQMDKQLLAKLITQYGGENVTVDIKSDVEAAVGVKSGAYDYYIGACATGAGAAIAMAIGLLGAQSCVSLSVPGKIVSDDEIAQAVSDGKKAFGFVNTDAEKIIPVLIQSILKGGMER</sequence>
<keyword evidence="1" id="KW-0413">Isomerase</keyword>
<dbReference type="RefSeq" id="WP_021686627.1">
    <property type="nucleotide sequence ID" value="NZ_KI260561.1"/>
</dbReference>
<name>A0ABN0P1H2_TRELE</name>
<evidence type="ECO:0000313" key="1">
    <source>
        <dbReference type="EMBL" id="ERJ94253.1"/>
    </source>
</evidence>
<accession>A0ABN0P1H2</accession>
<comment type="caution">
    <text evidence="1">The sequence shown here is derived from an EMBL/GenBank/DDBJ whole genome shotgun (WGS) entry which is preliminary data.</text>
</comment>
<protein>
    <submittedName>
        <fullName evidence="1">Ribose/Galactose Isomerase</fullName>
    </submittedName>
</protein>
<proteinExistence type="predicted"/>